<dbReference type="PANTHER" id="PTHR23117:SF8">
    <property type="entry name" value="RIBOSE 1,5-BISPHOSPHATE PHOSPHOKINASE PHNN"/>
    <property type="match status" value="1"/>
</dbReference>
<dbReference type="InterPro" id="IPR008145">
    <property type="entry name" value="GK/Ca_channel_bsu"/>
</dbReference>
<evidence type="ECO:0000256" key="4">
    <source>
        <dbReference type="ARBA" id="ARBA00022741"/>
    </source>
</evidence>
<evidence type="ECO:0000256" key="3">
    <source>
        <dbReference type="ARBA" id="ARBA00022679"/>
    </source>
</evidence>
<comment type="catalytic activity">
    <reaction evidence="1 6">
        <text>alpha-D-ribose 1,5-bisphosphate + ATP = 5-phospho-alpha-D-ribose 1-diphosphate + ADP</text>
        <dbReference type="Rhea" id="RHEA:20109"/>
        <dbReference type="ChEBI" id="CHEBI:30616"/>
        <dbReference type="ChEBI" id="CHEBI:58017"/>
        <dbReference type="ChEBI" id="CHEBI:68688"/>
        <dbReference type="ChEBI" id="CHEBI:456216"/>
        <dbReference type="EC" id="2.7.4.23"/>
    </reaction>
</comment>
<dbReference type="AlphaFoldDB" id="Q1ZN04"/>
<evidence type="ECO:0000256" key="2">
    <source>
        <dbReference type="ARBA" id="ARBA00005069"/>
    </source>
</evidence>
<dbReference type="GO" id="GO:0019634">
    <property type="term" value="P:organic phosphonate metabolic process"/>
    <property type="evidence" value="ECO:0007669"/>
    <property type="project" value="UniProtKB-UniRule"/>
</dbReference>
<dbReference type="eggNOG" id="COG3709">
    <property type="taxonomic scope" value="Bacteria"/>
</dbReference>
<reference evidence="8 9" key="1">
    <citation type="journal article" date="2009" name="Proc. Natl. Acad. Sci. U.S.A.">
        <title>The genomic basis of trophic strategy in marine bacteria.</title>
        <authorList>
            <person name="Lauro F.M."/>
            <person name="McDougald D."/>
            <person name="Thomas T."/>
            <person name="Williams T.J."/>
            <person name="Egan S."/>
            <person name="Rice S."/>
            <person name="DeMaere M.Z."/>
            <person name="Ting L."/>
            <person name="Ertan H."/>
            <person name="Johnson J."/>
            <person name="Ferriera S."/>
            <person name="Lapidus A."/>
            <person name="Anderson I."/>
            <person name="Kyrpides N."/>
            <person name="Munk A.C."/>
            <person name="Detter C."/>
            <person name="Han C.S."/>
            <person name="Brown M.V."/>
            <person name="Robb F.T."/>
            <person name="Kjelleberg S."/>
            <person name="Cavicchioli R."/>
        </authorList>
    </citation>
    <scope>NUCLEOTIDE SEQUENCE [LARGE SCALE GENOMIC DNA]</scope>
    <source>
        <strain evidence="8 9">S14</strain>
    </source>
</reference>
<dbReference type="Pfam" id="PF00625">
    <property type="entry name" value="Guanylate_kin"/>
    <property type="match status" value="1"/>
</dbReference>
<comment type="function">
    <text evidence="6">Catalyzes the phosphorylation of ribose 1,5-bisphosphate to 5-phospho-D-ribosyl alpha-1-diphosphate (PRPP).</text>
</comment>
<evidence type="ECO:0000259" key="7">
    <source>
        <dbReference type="SMART" id="SM00072"/>
    </source>
</evidence>
<evidence type="ECO:0000256" key="1">
    <source>
        <dbReference type="ARBA" id="ARBA00000373"/>
    </source>
</evidence>
<gene>
    <name evidence="6" type="primary">phnN</name>
    <name evidence="8" type="ORF">VAS14_08680</name>
</gene>
<dbReference type="GO" id="GO:0005829">
    <property type="term" value="C:cytosol"/>
    <property type="evidence" value="ECO:0007669"/>
    <property type="project" value="TreeGrafter"/>
</dbReference>
<name>Q1ZN04_PHOAS</name>
<dbReference type="Gene3D" id="3.40.50.300">
    <property type="entry name" value="P-loop containing nucleotide triphosphate hydrolases"/>
    <property type="match status" value="1"/>
</dbReference>
<dbReference type="UniPathway" id="UPA00087">
    <property type="reaction ID" value="UER00175"/>
</dbReference>
<dbReference type="EC" id="2.7.4.23" evidence="6"/>
<dbReference type="EMBL" id="AAOJ01000006">
    <property type="protein sequence ID" value="EAS63534.1"/>
    <property type="molecule type" value="Genomic_DNA"/>
</dbReference>
<dbReference type="SUPFAM" id="SSF52540">
    <property type="entry name" value="P-loop containing nucleoside triphosphate hydrolases"/>
    <property type="match status" value="1"/>
</dbReference>
<feature type="domain" description="Guanylate kinase/L-type calcium channel beta subunit" evidence="7">
    <location>
        <begin position="2"/>
        <end position="182"/>
    </location>
</feature>
<dbReference type="GO" id="GO:0005524">
    <property type="term" value="F:ATP binding"/>
    <property type="evidence" value="ECO:0007669"/>
    <property type="project" value="UniProtKB-KW"/>
</dbReference>
<comment type="pathway">
    <text evidence="2 6">Metabolic intermediate biosynthesis; 5-phospho-alpha-D-ribose 1-diphosphate biosynthesis; 5-phospho-alpha-D-ribose 1-diphosphate from D-ribose 5-phosphate (route II): step 3/3.</text>
</comment>
<dbReference type="PANTHER" id="PTHR23117">
    <property type="entry name" value="GUANYLATE KINASE-RELATED"/>
    <property type="match status" value="1"/>
</dbReference>
<keyword evidence="4 6" id="KW-0547">Nucleotide-binding</keyword>
<comment type="similarity">
    <text evidence="6">Belongs to the ribose 1,5-bisphosphokinase family.</text>
</comment>
<dbReference type="InterPro" id="IPR027417">
    <property type="entry name" value="P-loop_NTPase"/>
</dbReference>
<evidence type="ECO:0000256" key="5">
    <source>
        <dbReference type="ARBA" id="ARBA00022840"/>
    </source>
</evidence>
<dbReference type="GO" id="GO:0033863">
    <property type="term" value="F:ribose 1,5-bisphosphate phosphokinase activity"/>
    <property type="evidence" value="ECO:0007669"/>
    <property type="project" value="UniProtKB-UniRule"/>
</dbReference>
<evidence type="ECO:0000313" key="9">
    <source>
        <dbReference type="Proteomes" id="UP000001603"/>
    </source>
</evidence>
<organism evidence="8 9">
    <name type="scientific">Photobacterium angustum (strain S14 / CCUG 15956)</name>
    <name type="common">Vibrio sp. (strain S14 / CCUG 15956)</name>
    <dbReference type="NCBI Taxonomy" id="314292"/>
    <lineage>
        <taxon>Bacteria</taxon>
        <taxon>Pseudomonadati</taxon>
        <taxon>Pseudomonadota</taxon>
        <taxon>Gammaproteobacteria</taxon>
        <taxon>Vibrionales</taxon>
        <taxon>Vibrionaceae</taxon>
        <taxon>Photobacterium</taxon>
    </lineage>
</organism>
<dbReference type="NCBIfam" id="NF007485">
    <property type="entry name" value="PRK10078.1"/>
    <property type="match status" value="1"/>
</dbReference>
<dbReference type="SMART" id="SM00072">
    <property type="entry name" value="GuKc"/>
    <property type="match status" value="1"/>
</dbReference>
<comment type="caution">
    <text evidence="8">The sequence shown here is derived from an EMBL/GenBank/DDBJ whole genome shotgun (WGS) entry which is preliminary data.</text>
</comment>
<evidence type="ECO:0000256" key="6">
    <source>
        <dbReference type="HAMAP-Rule" id="MF_00836"/>
    </source>
</evidence>
<accession>Q1ZN04</accession>
<dbReference type="HAMAP" id="MF_00836">
    <property type="entry name" value="PhnN"/>
    <property type="match status" value="1"/>
</dbReference>
<dbReference type="Proteomes" id="UP000001603">
    <property type="component" value="Unassembled WGS sequence"/>
</dbReference>
<comment type="caution">
    <text evidence="6">Lacks conserved residue(s) required for the propagation of feature annotation.</text>
</comment>
<keyword evidence="5 6" id="KW-0067">ATP-binding</keyword>
<dbReference type="NCBIfam" id="TIGR02322">
    <property type="entry name" value="phosphon_PhnN"/>
    <property type="match status" value="1"/>
</dbReference>
<dbReference type="HOGENOM" id="CLU_102477_0_0_6"/>
<dbReference type="InterPro" id="IPR012699">
    <property type="entry name" value="PhnN"/>
</dbReference>
<keyword evidence="3 6" id="KW-0808">Transferase</keyword>
<evidence type="ECO:0000313" key="8">
    <source>
        <dbReference type="EMBL" id="EAS63534.1"/>
    </source>
</evidence>
<proteinExistence type="inferred from homology"/>
<protein>
    <recommendedName>
        <fullName evidence="6">Ribose 1,5-bisphosphate phosphokinase PhnN</fullName>
        <ecNumber evidence="6">2.7.4.23</ecNumber>
    </recommendedName>
    <alternativeName>
        <fullName evidence="6">Ribose 1,5-bisphosphokinase</fullName>
    </alternativeName>
</protein>
<sequence length="192" mass="21641">MLARLFYVLGASGAGKDSLINAVRESLSERLMIAHRYITRPAFMGNENHISLLDTEFDLRIHRGLFVMHWQANGCRYGVGNEVDDWLNKGLDVMVNGSRAYLETAKARFGEQLQVVWISVSPEVLEQRLQLRGRESEEEITQRLERAVAYDAVRPPCAIVVDNSGSLQSSTEQFLAQMKYAVYESQSKSVVG</sequence>
<dbReference type="GO" id="GO:0006015">
    <property type="term" value="P:5-phosphoribose 1-diphosphate biosynthetic process"/>
    <property type="evidence" value="ECO:0007669"/>
    <property type="project" value="UniProtKB-UniRule"/>
</dbReference>